<proteinExistence type="predicted"/>
<reference evidence="1" key="1">
    <citation type="journal article" date="2023" name="Int. J. Mol. Sci.">
        <title>Metagenomics Revealed a New Genus 'Candidatus Thiocaldithrix dubininis' gen. nov., sp. nov. and a New Species 'Candidatus Thiothrix putei' sp. nov. in the Family Thiotrichaceae, Some Members of Which Have Traits of Both Na+- and H+-Motive Energetics.</title>
        <authorList>
            <person name="Ravin N.V."/>
            <person name="Muntyan M.S."/>
            <person name="Smolyakov D.D."/>
            <person name="Rudenko T.S."/>
            <person name="Beletsky A.V."/>
            <person name="Mardanov A.V."/>
            <person name="Grabovich M.Y."/>
        </authorList>
    </citation>
    <scope>NUCLEOTIDE SEQUENCE</scope>
    <source>
        <strain evidence="1">GKL-02</strain>
    </source>
</reference>
<protein>
    <submittedName>
        <fullName evidence="1">Uncharacterized protein</fullName>
    </submittedName>
</protein>
<gene>
    <name evidence="1" type="ORF">QJT81_00315</name>
</gene>
<organism evidence="1">
    <name type="scientific">Candidatus Thiothrix putei</name>
    <dbReference type="NCBI Taxonomy" id="3080811"/>
    <lineage>
        <taxon>Bacteria</taxon>
        <taxon>Pseudomonadati</taxon>
        <taxon>Pseudomonadota</taxon>
        <taxon>Gammaproteobacteria</taxon>
        <taxon>Thiotrichales</taxon>
        <taxon>Thiotrichaceae</taxon>
        <taxon>Thiothrix</taxon>
    </lineage>
</organism>
<name>A0AA95HBS7_9GAMM</name>
<dbReference type="EMBL" id="CP124756">
    <property type="protein sequence ID" value="WGZ94467.1"/>
    <property type="molecule type" value="Genomic_DNA"/>
</dbReference>
<dbReference type="AlphaFoldDB" id="A0AA95HBS7"/>
<dbReference type="KEGG" id="tput:QJT81_00315"/>
<evidence type="ECO:0000313" key="1">
    <source>
        <dbReference type="EMBL" id="WGZ94467.1"/>
    </source>
</evidence>
<dbReference type="Proteomes" id="UP001301326">
    <property type="component" value="Chromosome"/>
</dbReference>
<accession>A0AA95HBS7</accession>
<reference evidence="1" key="2">
    <citation type="submission" date="2023-04" db="EMBL/GenBank/DDBJ databases">
        <authorList>
            <person name="Beletskiy A.V."/>
            <person name="Mardanov A.V."/>
            <person name="Ravin N.V."/>
        </authorList>
    </citation>
    <scope>NUCLEOTIDE SEQUENCE</scope>
    <source>
        <strain evidence="1">GKL-02</strain>
    </source>
</reference>
<sequence length="77" mass="9030">MEYDGWGNAILLFTPNTSASPDKGQANDHRIYELHQDVLEQYDYETRVEEKKRMAYVMKQQLADLKTIEKELSALNH</sequence>